<dbReference type="CDD" id="cd00077">
    <property type="entry name" value="HDc"/>
    <property type="match status" value="1"/>
</dbReference>
<feature type="region of interest" description="Disordered" evidence="1">
    <location>
        <begin position="64"/>
        <end position="105"/>
    </location>
</feature>
<dbReference type="SMART" id="SM00471">
    <property type="entry name" value="HDc"/>
    <property type="match status" value="1"/>
</dbReference>
<dbReference type="Pfam" id="PF13487">
    <property type="entry name" value="HD_5"/>
    <property type="match status" value="1"/>
</dbReference>
<dbReference type="Gene3D" id="1.10.3210.10">
    <property type="entry name" value="Hypothetical protein af1432"/>
    <property type="match status" value="1"/>
</dbReference>
<evidence type="ECO:0000259" key="2">
    <source>
        <dbReference type="PROSITE" id="PS51832"/>
    </source>
</evidence>
<dbReference type="PANTHER" id="PTHR43155">
    <property type="entry name" value="CYCLIC DI-GMP PHOSPHODIESTERASE PA4108-RELATED"/>
    <property type="match status" value="1"/>
</dbReference>
<gene>
    <name evidence="3" type="ORF">QRD43_13975</name>
</gene>
<dbReference type="InterPro" id="IPR021812">
    <property type="entry name" value="DUF3391"/>
</dbReference>
<dbReference type="EMBL" id="JASVDS010000003">
    <property type="protein sequence ID" value="MDL5033019.1"/>
    <property type="molecule type" value="Genomic_DNA"/>
</dbReference>
<organism evidence="3 4">
    <name type="scientific">Roseateles subflavus</name>
    <dbReference type="NCBI Taxonomy" id="3053353"/>
    <lineage>
        <taxon>Bacteria</taxon>
        <taxon>Pseudomonadati</taxon>
        <taxon>Pseudomonadota</taxon>
        <taxon>Betaproteobacteria</taxon>
        <taxon>Burkholderiales</taxon>
        <taxon>Sphaerotilaceae</taxon>
        <taxon>Roseateles</taxon>
    </lineage>
</organism>
<accession>A0ABT7LJH9</accession>
<dbReference type="EC" id="3.1.4.-" evidence="3"/>
<evidence type="ECO:0000256" key="1">
    <source>
        <dbReference type="SAM" id="MobiDB-lite"/>
    </source>
</evidence>
<feature type="domain" description="HD-GYP" evidence="2">
    <location>
        <begin position="153"/>
        <end position="348"/>
    </location>
</feature>
<feature type="compositionally biased region" description="Pro residues" evidence="1">
    <location>
        <begin position="74"/>
        <end position="100"/>
    </location>
</feature>
<proteinExistence type="predicted"/>
<dbReference type="GO" id="GO:0016787">
    <property type="term" value="F:hydrolase activity"/>
    <property type="evidence" value="ECO:0007669"/>
    <property type="project" value="UniProtKB-KW"/>
</dbReference>
<dbReference type="Pfam" id="PF11871">
    <property type="entry name" value="DUF3391"/>
    <property type="match status" value="1"/>
</dbReference>
<dbReference type="Proteomes" id="UP001238603">
    <property type="component" value="Unassembled WGS sequence"/>
</dbReference>
<keyword evidence="3" id="KW-0378">Hydrolase</keyword>
<reference evidence="3 4" key="1">
    <citation type="submission" date="2023-06" db="EMBL/GenBank/DDBJ databases">
        <title>Pelomonas sp. APW6 16S ribosomal RNA gene genome sequencing and assembly.</title>
        <authorList>
            <person name="Woo H."/>
        </authorList>
    </citation>
    <scope>NUCLEOTIDE SEQUENCE [LARGE SCALE GENOMIC DNA]</scope>
    <source>
        <strain evidence="3 4">APW6</strain>
    </source>
</reference>
<dbReference type="PROSITE" id="PS51832">
    <property type="entry name" value="HD_GYP"/>
    <property type="match status" value="1"/>
</dbReference>
<dbReference type="SUPFAM" id="SSF109604">
    <property type="entry name" value="HD-domain/PDEase-like"/>
    <property type="match status" value="1"/>
</dbReference>
<dbReference type="InterPro" id="IPR037522">
    <property type="entry name" value="HD_GYP_dom"/>
</dbReference>
<dbReference type="InterPro" id="IPR006675">
    <property type="entry name" value="HDIG_dom"/>
</dbReference>
<protein>
    <submittedName>
        <fullName evidence="3">HD-GYP domain-containing protein</fullName>
        <ecNumber evidence="3">3.1.4.-</ecNumber>
    </submittedName>
</protein>
<comment type="caution">
    <text evidence="3">The sequence shown here is derived from an EMBL/GenBank/DDBJ whole genome shotgun (WGS) entry which is preliminary data.</text>
</comment>
<dbReference type="NCBIfam" id="TIGR00277">
    <property type="entry name" value="HDIG"/>
    <property type="match status" value="1"/>
</dbReference>
<name>A0ABT7LJH9_9BURK</name>
<evidence type="ECO:0000313" key="3">
    <source>
        <dbReference type="EMBL" id="MDL5033019.1"/>
    </source>
</evidence>
<dbReference type="PANTHER" id="PTHR43155:SF2">
    <property type="entry name" value="CYCLIC DI-GMP PHOSPHODIESTERASE PA4108"/>
    <property type="match status" value="1"/>
</dbReference>
<dbReference type="InterPro" id="IPR003607">
    <property type="entry name" value="HD/PDEase_dom"/>
</dbReference>
<evidence type="ECO:0000313" key="4">
    <source>
        <dbReference type="Proteomes" id="UP001238603"/>
    </source>
</evidence>
<sequence length="421" mass="45836">MLKRIPTQQVRLGMFLQSMEGSWLSHPFWKTKFVLREQSEVDALRKSGVVAVWIDDEKGLDVEGADTLSMPSMPDLPPQEPQPAPAPAPAADPSPAPVAPAPGARASLHDEMGRAAQIVGRSRAAVINLFGEARLGKAIDAEQCLPLVEEVANSVSRNPSALISLARLKTKDDYTYMHSVAVCALMVSLARQLGFGEAQMREAGLAGLLHDVGKMAMPIDVLNKPGQLTDDEFAVMRSHPVRGYEMLMEGEAVPAAALDVCLHHHEKMDGSGYPKKLKGEEISLLSRMGAVCDVYDAITSTRPYKNAWDPAGSIQRMAQWTGHFDPAVFQAFVKSVGIYPVGTLVKLHSGRLAVVIEQSPVRLTAPLVRVFFSTKSQLPIPTELVNLDLPTATDRIVSRENPADWGFKHLDDLWMKAPGQA</sequence>
<keyword evidence="4" id="KW-1185">Reference proteome</keyword>
<dbReference type="RefSeq" id="WP_285983076.1">
    <property type="nucleotide sequence ID" value="NZ_JASVDS010000003.1"/>
</dbReference>